<comment type="caution">
    <text evidence="2">The sequence shown here is derived from an EMBL/GenBank/DDBJ whole genome shotgun (WGS) entry which is preliminary data.</text>
</comment>
<evidence type="ECO:0000313" key="2">
    <source>
        <dbReference type="EMBL" id="KAK7204150.1"/>
    </source>
</evidence>
<sequence length="527" mass="59724">MDRGSVDGDDDADGIQNDNYRGARSVADNFASAYRFVEGVGSEDEENEEEGGVDTQVVEEAMGMSEDEDDEEEEERLSAEEVDSIQPRKARFESPATEDDSSAENLSQDDSSTSDSDSFEGGSDADLPTTDGYNANYLQYLNYEIEEFMDPACHSTASFLSTDSPTSSSPSSSRITRPSLINARTRWTAAEKERFFVYLGRRTRHDPAGIARGVGSKSAIECAEYITFLESGLGILRAHERRRRAYGMRLRWNRLVRKMPAARQMSRKWVRMENEESRKLESHCERLERDRDRKAWVRLQRVRGADVLGLGPEERTLLEPLMRAREVPVEIMKIAGRVDEYCVGLLDRHKTENLGDKEFDAVADLFSPTFRLLSVEKFYELSKRLYYNQDDLPSSVEQKTDKLSIQHSTIEVLESLARQLTRRIIAAAIPITECRIRVSDKSFFRPTREIRRADIDAACAVVVGGGGGGGEGLSSSRDEFWVQFKRRNATVPVIPTTAVLKGSVTIDDVHEWFEKPLMKELKQRYQR</sequence>
<feature type="compositionally biased region" description="Low complexity" evidence="1">
    <location>
        <begin position="108"/>
        <end position="126"/>
    </location>
</feature>
<dbReference type="PANTHER" id="PTHR28079">
    <property type="entry name" value="RNA POLYMERASE I-SPECIFIC TRANSCRIPTION INITIATION FACTOR RRN5"/>
    <property type="match status" value="1"/>
</dbReference>
<proteinExistence type="predicted"/>
<dbReference type="RefSeq" id="XP_064767183.1">
    <property type="nucleotide sequence ID" value="XM_064910140.1"/>
</dbReference>
<protein>
    <recommendedName>
        <fullName evidence="4">Myb-like domain-containing protein</fullName>
    </recommendedName>
</protein>
<gene>
    <name evidence="2" type="ORF">BZA70DRAFT_202570</name>
</gene>
<feature type="region of interest" description="Disordered" evidence="1">
    <location>
        <begin position="1"/>
        <end position="131"/>
    </location>
</feature>
<evidence type="ECO:0008006" key="4">
    <source>
        <dbReference type="Google" id="ProtNLM"/>
    </source>
</evidence>
<keyword evidence="3" id="KW-1185">Reference proteome</keyword>
<accession>A0ABR1F2T1</accession>
<organism evidence="2 3">
    <name type="scientific">Myxozyma melibiosi</name>
    <dbReference type="NCBI Taxonomy" id="54550"/>
    <lineage>
        <taxon>Eukaryota</taxon>
        <taxon>Fungi</taxon>
        <taxon>Dikarya</taxon>
        <taxon>Ascomycota</taxon>
        <taxon>Saccharomycotina</taxon>
        <taxon>Lipomycetes</taxon>
        <taxon>Lipomycetales</taxon>
        <taxon>Lipomycetaceae</taxon>
        <taxon>Myxozyma</taxon>
    </lineage>
</organism>
<name>A0ABR1F2T1_9ASCO</name>
<dbReference type="GeneID" id="90035652"/>
<reference evidence="2 3" key="1">
    <citation type="submission" date="2024-03" db="EMBL/GenBank/DDBJ databases">
        <title>Genome-scale model development and genomic sequencing of the oleaginous clade Lipomyces.</title>
        <authorList>
            <consortium name="Lawrence Berkeley National Laboratory"/>
            <person name="Czajka J.J."/>
            <person name="Han Y."/>
            <person name="Kim J."/>
            <person name="Mondo S.J."/>
            <person name="Hofstad B.A."/>
            <person name="Robles A."/>
            <person name="Haridas S."/>
            <person name="Riley R."/>
            <person name="LaButti K."/>
            <person name="Pangilinan J."/>
            <person name="Andreopoulos W."/>
            <person name="Lipzen A."/>
            <person name="Yan J."/>
            <person name="Wang M."/>
            <person name="Ng V."/>
            <person name="Grigoriev I.V."/>
            <person name="Spatafora J.W."/>
            <person name="Magnuson J.K."/>
            <person name="Baker S.E."/>
            <person name="Pomraning K.R."/>
        </authorList>
    </citation>
    <scope>NUCLEOTIDE SEQUENCE [LARGE SCALE GENOMIC DNA]</scope>
    <source>
        <strain evidence="2 3">Phaff 52-87</strain>
    </source>
</reference>
<dbReference type="Proteomes" id="UP001498771">
    <property type="component" value="Unassembled WGS sequence"/>
</dbReference>
<dbReference type="PANTHER" id="PTHR28079:SF1">
    <property type="entry name" value="RNA POLYMERASE I-SPECIFIC TRANSCRIPTION INITIATION FACTOR RRN5"/>
    <property type="match status" value="1"/>
</dbReference>
<feature type="compositionally biased region" description="Acidic residues" evidence="1">
    <location>
        <begin position="65"/>
        <end position="83"/>
    </location>
</feature>
<dbReference type="InterPro" id="IPR039601">
    <property type="entry name" value="Rrn5"/>
</dbReference>
<evidence type="ECO:0000313" key="3">
    <source>
        <dbReference type="Proteomes" id="UP001498771"/>
    </source>
</evidence>
<evidence type="ECO:0000256" key="1">
    <source>
        <dbReference type="SAM" id="MobiDB-lite"/>
    </source>
</evidence>
<dbReference type="EMBL" id="JBBJBU010000009">
    <property type="protein sequence ID" value="KAK7204150.1"/>
    <property type="molecule type" value="Genomic_DNA"/>
</dbReference>
<feature type="compositionally biased region" description="Acidic residues" evidence="1">
    <location>
        <begin position="41"/>
        <end position="52"/>
    </location>
</feature>